<proteinExistence type="predicted"/>
<sequence length="153" mass="17415">MTEDNGYASHPEYLPGFMNDPEDSDGRQVAKLRWTESRELEAMSLNRFPSTFSAALDWDSASYEDRLWWDDEEGWERMAAQLLSSYAEREMTVAIFWGNLELPTVTLPADVAIRRARDIVDVGPHFWIYPIGAPVLIECLMDGQITVATIPEA</sequence>
<gene>
    <name evidence="2" type="ORF">ACG5V6_15090</name>
</gene>
<dbReference type="EMBL" id="JBIHMK010000052">
    <property type="protein sequence ID" value="MFH0249537.1"/>
    <property type="molecule type" value="Genomic_DNA"/>
</dbReference>
<organism evidence="2 3">
    <name type="scientific">Streptomyces chitinivorans</name>
    <dbReference type="NCBI Taxonomy" id="1257027"/>
    <lineage>
        <taxon>Bacteria</taxon>
        <taxon>Bacillati</taxon>
        <taxon>Actinomycetota</taxon>
        <taxon>Actinomycetes</taxon>
        <taxon>Kitasatosporales</taxon>
        <taxon>Streptomycetaceae</taxon>
        <taxon>Streptomyces</taxon>
    </lineage>
</organism>
<evidence type="ECO:0000313" key="3">
    <source>
        <dbReference type="Proteomes" id="UP001607069"/>
    </source>
</evidence>
<reference evidence="2 3" key="1">
    <citation type="submission" date="2024-10" db="EMBL/GenBank/DDBJ databases">
        <authorList>
            <person name="Cho J.-C."/>
        </authorList>
    </citation>
    <scope>NUCLEOTIDE SEQUENCE [LARGE SCALE GENOMIC DNA]</scope>
    <source>
        <strain evidence="2 3">KCTC29696</strain>
    </source>
</reference>
<name>A0ABW7HUZ3_9ACTN</name>
<dbReference type="RefSeq" id="WP_279948361.1">
    <property type="nucleotide sequence ID" value="NZ_BAABEN010000003.1"/>
</dbReference>
<comment type="caution">
    <text evidence="2">The sequence shown here is derived from an EMBL/GenBank/DDBJ whole genome shotgun (WGS) entry which is preliminary data.</text>
</comment>
<keyword evidence="3" id="KW-1185">Reference proteome</keyword>
<accession>A0ABW7HUZ3</accession>
<feature type="region of interest" description="Disordered" evidence="1">
    <location>
        <begin position="1"/>
        <end position="25"/>
    </location>
</feature>
<protein>
    <submittedName>
        <fullName evidence="2">Uncharacterized protein</fullName>
    </submittedName>
</protein>
<evidence type="ECO:0000256" key="1">
    <source>
        <dbReference type="SAM" id="MobiDB-lite"/>
    </source>
</evidence>
<dbReference type="Proteomes" id="UP001607069">
    <property type="component" value="Unassembled WGS sequence"/>
</dbReference>
<evidence type="ECO:0000313" key="2">
    <source>
        <dbReference type="EMBL" id="MFH0249537.1"/>
    </source>
</evidence>